<dbReference type="EMBL" id="JARJLG010000035">
    <property type="protein sequence ID" value="KAJ7765423.1"/>
    <property type="molecule type" value="Genomic_DNA"/>
</dbReference>
<evidence type="ECO:0000313" key="1">
    <source>
        <dbReference type="EMBL" id="KAJ7765423.1"/>
    </source>
</evidence>
<reference evidence="1" key="1">
    <citation type="submission" date="2023-03" db="EMBL/GenBank/DDBJ databases">
        <title>Massive genome expansion in bonnet fungi (Mycena s.s.) driven by repeated elements and novel gene families across ecological guilds.</title>
        <authorList>
            <consortium name="Lawrence Berkeley National Laboratory"/>
            <person name="Harder C.B."/>
            <person name="Miyauchi S."/>
            <person name="Viragh M."/>
            <person name="Kuo A."/>
            <person name="Thoen E."/>
            <person name="Andreopoulos B."/>
            <person name="Lu D."/>
            <person name="Skrede I."/>
            <person name="Drula E."/>
            <person name="Henrissat B."/>
            <person name="Morin E."/>
            <person name="Kohler A."/>
            <person name="Barry K."/>
            <person name="LaButti K."/>
            <person name="Morin E."/>
            <person name="Salamov A."/>
            <person name="Lipzen A."/>
            <person name="Mereny Z."/>
            <person name="Hegedus B."/>
            <person name="Baldrian P."/>
            <person name="Stursova M."/>
            <person name="Weitz H."/>
            <person name="Taylor A."/>
            <person name="Grigoriev I.V."/>
            <person name="Nagy L.G."/>
            <person name="Martin F."/>
            <person name="Kauserud H."/>
        </authorList>
    </citation>
    <scope>NUCLEOTIDE SEQUENCE</scope>
    <source>
        <strain evidence="1">CBHHK188m</strain>
    </source>
</reference>
<evidence type="ECO:0000313" key="2">
    <source>
        <dbReference type="Proteomes" id="UP001215280"/>
    </source>
</evidence>
<dbReference type="Proteomes" id="UP001215280">
    <property type="component" value="Unassembled WGS sequence"/>
</dbReference>
<gene>
    <name evidence="1" type="ORF">DFH07DRAFT_902757</name>
</gene>
<name>A0AAD7JID0_9AGAR</name>
<organism evidence="1 2">
    <name type="scientific">Mycena maculata</name>
    <dbReference type="NCBI Taxonomy" id="230809"/>
    <lineage>
        <taxon>Eukaryota</taxon>
        <taxon>Fungi</taxon>
        <taxon>Dikarya</taxon>
        <taxon>Basidiomycota</taxon>
        <taxon>Agaricomycotina</taxon>
        <taxon>Agaricomycetes</taxon>
        <taxon>Agaricomycetidae</taxon>
        <taxon>Agaricales</taxon>
        <taxon>Marasmiineae</taxon>
        <taxon>Mycenaceae</taxon>
        <taxon>Mycena</taxon>
    </lineage>
</organism>
<protein>
    <submittedName>
        <fullName evidence="1">Uncharacterized protein</fullName>
    </submittedName>
</protein>
<sequence length="434" mass="47626">MSDRRSDILSVFLEDLVLPSFQCLRTLLSVTTTFLGPSSPATVPAPSDEEAIFYYAGLPFRPAYPKIRELRAVGNHALKEAWDGNLALKLHALLDSMQVEWISTDVVRIASPGESPAPVILWVDVIPASLSGGVVVASKCQELLVEYGIADVEVEIPTNSYHRLPWAESTGGFFIGGGGSNKRLLLDTACHVVFPPDENENKHFKHKNDSQHRFKVVFFGDAAFNKCLESIKAKIKGNPIVTQYHEERRPGVESGREVAQLGLNLARKALPVLNAFYRDVLTHWTTPENRVLGHVILSPPIGAGSSGDDCAEDWAVIKIDASKLDASNLGGNAIDLTSISPEKFLSLKDTIPDEEMRHPTALDRNDDPCLMVIERGNTSGLTIGRPNTSKEWAILPRDYKSGAFSDKGDSAVLLQVRRLDITYAMPISFLLKCV</sequence>
<keyword evidence="2" id="KW-1185">Reference proteome</keyword>
<comment type="caution">
    <text evidence="1">The sequence shown here is derived from an EMBL/GenBank/DDBJ whole genome shotgun (WGS) entry which is preliminary data.</text>
</comment>
<accession>A0AAD7JID0</accession>
<dbReference type="AlphaFoldDB" id="A0AAD7JID0"/>
<proteinExistence type="predicted"/>